<keyword evidence="3" id="KW-0694">RNA-binding</keyword>
<evidence type="ECO:0000256" key="2">
    <source>
        <dbReference type="ARBA" id="ARBA00022540"/>
    </source>
</evidence>
<dbReference type="OrthoDB" id="16538at2759"/>
<feature type="region of interest" description="RNA gate" evidence="5">
    <location>
        <begin position="310"/>
        <end position="324"/>
    </location>
</feature>
<keyword evidence="8" id="KW-1185">Reference proteome</keyword>
<proteinExistence type="inferred from homology"/>
<evidence type="ECO:0000256" key="3">
    <source>
        <dbReference type="ARBA" id="ARBA00022884"/>
    </source>
</evidence>
<accession>A0A167NTQ3</accession>
<feature type="region of interest" description="Disordered" evidence="6">
    <location>
        <begin position="560"/>
        <end position="579"/>
    </location>
</feature>
<feature type="region of interest" description="Disordered" evidence="6">
    <location>
        <begin position="56"/>
        <end position="82"/>
    </location>
</feature>
<comment type="similarity">
    <text evidence="5">Belongs to the eIF-3 subunit D family.</text>
</comment>
<evidence type="ECO:0000313" key="7">
    <source>
        <dbReference type="EMBL" id="KZO98062.1"/>
    </source>
</evidence>
<evidence type="ECO:0000256" key="5">
    <source>
        <dbReference type="HAMAP-Rule" id="MF_03003"/>
    </source>
</evidence>
<dbReference type="GO" id="GO:0033290">
    <property type="term" value="C:eukaryotic 48S preinitiation complex"/>
    <property type="evidence" value="ECO:0007669"/>
    <property type="project" value="UniProtKB-UniRule"/>
</dbReference>
<evidence type="ECO:0000256" key="1">
    <source>
        <dbReference type="ARBA" id="ARBA00022490"/>
    </source>
</evidence>
<dbReference type="GO" id="GO:0003743">
    <property type="term" value="F:translation initiation factor activity"/>
    <property type="evidence" value="ECO:0007669"/>
    <property type="project" value="UniProtKB-UniRule"/>
</dbReference>
<dbReference type="GO" id="GO:0016282">
    <property type="term" value="C:eukaryotic 43S preinitiation complex"/>
    <property type="evidence" value="ECO:0007669"/>
    <property type="project" value="UniProtKB-UniRule"/>
</dbReference>
<keyword evidence="2 5" id="KW-0396">Initiation factor</keyword>
<keyword evidence="4 5" id="KW-0648">Protein biosynthesis</keyword>
<reference evidence="7 8" key="1">
    <citation type="journal article" date="2016" name="Mol. Biol. Evol.">
        <title>Comparative Genomics of Early-Diverging Mushroom-Forming Fungi Provides Insights into the Origins of Lignocellulose Decay Capabilities.</title>
        <authorList>
            <person name="Nagy L.G."/>
            <person name="Riley R."/>
            <person name="Tritt A."/>
            <person name="Adam C."/>
            <person name="Daum C."/>
            <person name="Floudas D."/>
            <person name="Sun H."/>
            <person name="Yadav J.S."/>
            <person name="Pangilinan J."/>
            <person name="Larsson K.H."/>
            <person name="Matsuura K."/>
            <person name="Barry K."/>
            <person name="Labutti K."/>
            <person name="Kuo R."/>
            <person name="Ohm R.A."/>
            <person name="Bhattacharya S.S."/>
            <person name="Shirouzu T."/>
            <person name="Yoshinaga Y."/>
            <person name="Martin F.M."/>
            <person name="Grigoriev I.V."/>
            <person name="Hibbett D.S."/>
        </authorList>
    </citation>
    <scope>NUCLEOTIDE SEQUENCE [LARGE SCALE GENOMIC DNA]</scope>
    <source>
        <strain evidence="7 8">TUFC12733</strain>
    </source>
</reference>
<dbReference type="PANTHER" id="PTHR12399">
    <property type="entry name" value="EUKARYOTIC TRANSLATION INITIATION FACTOR 3 SUBUNIT 7"/>
    <property type="match status" value="1"/>
</dbReference>
<dbReference type="PIRSF" id="PIRSF016281">
    <property type="entry name" value="EIF-3_zeta"/>
    <property type="match status" value="1"/>
</dbReference>
<dbReference type="EMBL" id="KV417277">
    <property type="protein sequence ID" value="KZO98062.1"/>
    <property type="molecule type" value="Genomic_DNA"/>
</dbReference>
<feature type="region of interest" description="Disordered" evidence="6">
    <location>
        <begin position="1"/>
        <end position="30"/>
    </location>
</feature>
<protein>
    <recommendedName>
        <fullName evidence="5">Eukaryotic translation initiation factor 3 subunit D</fullName>
        <shortName evidence="5">eIF3d</shortName>
    </recommendedName>
</protein>
<dbReference type="PANTHER" id="PTHR12399:SF0">
    <property type="entry name" value="EUKARYOTIC TRANSLATION INITIATION FACTOR 3 SUBUNIT D"/>
    <property type="match status" value="1"/>
</dbReference>
<dbReference type="GO" id="GO:0005852">
    <property type="term" value="C:eukaryotic translation initiation factor 3 complex"/>
    <property type="evidence" value="ECO:0007669"/>
    <property type="project" value="UniProtKB-UniRule"/>
</dbReference>
<feature type="region of interest" description="Disordered" evidence="6">
    <location>
        <begin position="103"/>
        <end position="163"/>
    </location>
</feature>
<dbReference type="STRING" id="1330018.A0A167NTQ3"/>
<dbReference type="GO" id="GO:0001732">
    <property type="term" value="P:formation of cytoplasmic translation initiation complex"/>
    <property type="evidence" value="ECO:0007669"/>
    <property type="project" value="UniProtKB-UniRule"/>
</dbReference>
<comment type="subunit">
    <text evidence="5">Component of the eukaryotic translation initiation factor 3 (eIF-3) complex.</text>
</comment>
<dbReference type="HAMAP" id="MF_03003">
    <property type="entry name" value="eIF3d"/>
    <property type="match status" value="1"/>
</dbReference>
<dbReference type="Pfam" id="PF05091">
    <property type="entry name" value="eIF-3_zeta"/>
    <property type="match status" value="1"/>
</dbReference>
<keyword evidence="1 5" id="KW-0963">Cytoplasm</keyword>
<comment type="domain">
    <text evidence="5">The RNA gate region regulates mRNA cap recognition to prevent promiscuous mRNA-binding before assembly of eif3d into the full eukaryotic translation initiation factor 3 (eIF-3) complex.</text>
</comment>
<dbReference type="GO" id="GO:0098808">
    <property type="term" value="F:mRNA cap binding"/>
    <property type="evidence" value="ECO:0007669"/>
    <property type="project" value="UniProtKB-UniRule"/>
</dbReference>
<evidence type="ECO:0000256" key="6">
    <source>
        <dbReference type="SAM" id="MobiDB-lite"/>
    </source>
</evidence>
<gene>
    <name evidence="7" type="ORF">CALVIDRAFT_535662</name>
</gene>
<sequence>MAADAPSFVLPAMQDNPDGSWGPSTSQIPTQYKDIPYAPYSKSDKIGRFADWNEIEARGNTRDGGAAAGGRQNRRYREGPAAYGAGGPSAFSYTHAEDDASFSLVDNKGAPPKRGGPGGFRGGGRGGRGGNQPGQRGGPAGRGGNQRGGYAGGRGGARDYIGRGGMRLGRRGWRDWEKPGRSRESSIPIGPTWNLLEEIDYARLAKLRLDVDTSSTIGTYGKLHAYDRLYDRVTTKSERPLQIGNKIRYYSTTSDDPVIQEFAAKDTATVFATDAIISLLMCASRSVYPWDLIVNREGNKLFFDKRDGGGFDTISVNENAADPPIEKETKDDINNPADLALEATYVNHNFSFQVVKEEQQLEFDHSNPFYGPEETDPLASCGYRYRTFDMSVNEEEDIKLCLRTEVDAFLPSAQSNKHDLVSIKTLFEFDSRAQGAGGAPDWRTKLDSQRGAVMATEMKNNSFKLSRWTVQAILAGAESMKIGFISRASPRDNSRHVILGTATMRPTDFAGQLNMSMANGWGIVRTITDLCLKQPEGKYILVKDPNKPVIRLYAVPDSALTGEDGEDEEEVDLEAVEEE</sequence>
<name>A0A167NTQ3_CALVF</name>
<dbReference type="GO" id="GO:0002191">
    <property type="term" value="P:cap-dependent translational initiation"/>
    <property type="evidence" value="ECO:0007669"/>
    <property type="project" value="UniProtKB-UniRule"/>
</dbReference>
<organism evidence="7 8">
    <name type="scientific">Calocera viscosa (strain TUFC12733)</name>
    <dbReference type="NCBI Taxonomy" id="1330018"/>
    <lineage>
        <taxon>Eukaryota</taxon>
        <taxon>Fungi</taxon>
        <taxon>Dikarya</taxon>
        <taxon>Basidiomycota</taxon>
        <taxon>Agaricomycotina</taxon>
        <taxon>Dacrymycetes</taxon>
        <taxon>Dacrymycetales</taxon>
        <taxon>Dacrymycetaceae</taxon>
        <taxon>Calocera</taxon>
    </lineage>
</organism>
<comment type="subcellular location">
    <subcellularLocation>
        <location evidence="5">Cytoplasm</location>
    </subcellularLocation>
</comment>
<dbReference type="Proteomes" id="UP000076738">
    <property type="component" value="Unassembled WGS sequence"/>
</dbReference>
<evidence type="ECO:0000313" key="8">
    <source>
        <dbReference type="Proteomes" id="UP000076738"/>
    </source>
</evidence>
<feature type="compositionally biased region" description="Acidic residues" evidence="6">
    <location>
        <begin position="563"/>
        <end position="579"/>
    </location>
</feature>
<dbReference type="InterPro" id="IPR007783">
    <property type="entry name" value="eIF3d"/>
</dbReference>
<feature type="compositionally biased region" description="Gly residues" evidence="6">
    <location>
        <begin position="115"/>
        <end position="155"/>
    </location>
</feature>
<evidence type="ECO:0000256" key="4">
    <source>
        <dbReference type="ARBA" id="ARBA00022917"/>
    </source>
</evidence>
<dbReference type="AlphaFoldDB" id="A0A167NTQ3"/>
<comment type="function">
    <text evidence="5">mRNA cap-binding component of the eukaryotic translation initiation factor 3 (eIF-3) complex, which is involved in protein synthesis of a specialized repertoire of mRNAs and, together with other initiation factors, stimulates binding of mRNA and methionyl-tRNAi to the 40S ribosome. The eIF-3 complex specifically targets and initiates translation of a subset of mRNAs involved in cell proliferation. In the eIF-3 complex, eif3d specifically recognizes and binds the 7-methylguanosine cap of a subset of mRNAs.</text>
</comment>